<accession>A0A7R9VZP5</accession>
<comment type="similarity">
    <text evidence="1 2">Belongs to the casein kinase 2 subunit beta family.</text>
</comment>
<gene>
    <name evidence="4" type="ORF">CEUR00632_LOCUS19923</name>
</gene>
<dbReference type="PANTHER" id="PTHR11740:SF0">
    <property type="entry name" value="CASEIN KINASE II SUBUNIT BETA"/>
    <property type="match status" value="1"/>
</dbReference>
<dbReference type="FunFam" id="2.20.25.20:FF:000002">
    <property type="entry name" value="Casein kinase II subunit beta"/>
    <property type="match status" value="1"/>
</dbReference>
<dbReference type="EMBL" id="HBEC01042735">
    <property type="protein sequence ID" value="CAD8308942.1"/>
    <property type="molecule type" value="Transcribed_RNA"/>
</dbReference>
<dbReference type="SMART" id="SM01085">
    <property type="entry name" value="CK_II_beta"/>
    <property type="match status" value="1"/>
</dbReference>
<name>A0A7R9VZP5_9CHLO</name>
<sequence length="296" mass="31679">MRSGAGVRGTIGSGPAAGGMDNGWRGGGLRGGAAPAEAVDLVSESDSEDSEGVSGSDQEDEPSWIQWFCSLRGNELFCEVDEDYIEDDFNLSGLSSQVPYYDYALDMILDNDPPHDVLLTDQQHELLESAAEMLYGLIHARYIVTARGLSAMLEKLKNAEFGRCPRCSCEDQPCLPVGSSDVPGQSTVKIFCPKCDDIFHPRSEYQSSIDGAYFGTTFPHLLLMTYPSYRPPKNSRQYVPRVFGFKLHPSAYGNRETHTAGGSGARPGTAPGAAEVDATGLPVGGVGTAQDGVPAQ</sequence>
<comment type="function">
    <text evidence="2">Plays a complex role in regulating the basal catalytic activity of the alpha subunit.</text>
</comment>
<evidence type="ECO:0000256" key="1">
    <source>
        <dbReference type="ARBA" id="ARBA00006941"/>
    </source>
</evidence>
<dbReference type="InterPro" id="IPR035991">
    <property type="entry name" value="Casein_kinase_II_beta-like"/>
</dbReference>
<dbReference type="GO" id="GO:0005737">
    <property type="term" value="C:cytoplasm"/>
    <property type="evidence" value="ECO:0007669"/>
    <property type="project" value="TreeGrafter"/>
</dbReference>
<dbReference type="GO" id="GO:0019887">
    <property type="term" value="F:protein kinase regulator activity"/>
    <property type="evidence" value="ECO:0007669"/>
    <property type="project" value="InterPro"/>
</dbReference>
<comment type="subunit">
    <text evidence="2">Tetramer of two alpha and two beta subunits.</text>
</comment>
<feature type="compositionally biased region" description="Low complexity" evidence="3">
    <location>
        <begin position="32"/>
        <end position="42"/>
    </location>
</feature>
<dbReference type="InterPro" id="IPR000704">
    <property type="entry name" value="Casein_kinase_II_reg-sub"/>
</dbReference>
<dbReference type="Pfam" id="PF01214">
    <property type="entry name" value="CK_II_beta"/>
    <property type="match status" value="1"/>
</dbReference>
<dbReference type="PRINTS" id="PR00472">
    <property type="entry name" value="CASNKINASEII"/>
</dbReference>
<dbReference type="Gene3D" id="1.10.1820.10">
    <property type="entry name" value="protein kinase ck2 holoenzyme, chain C, domain 1"/>
    <property type="match status" value="1"/>
</dbReference>
<dbReference type="Gene3D" id="2.20.25.20">
    <property type="match status" value="1"/>
</dbReference>
<feature type="region of interest" description="Disordered" evidence="3">
    <location>
        <begin position="254"/>
        <end position="296"/>
    </location>
</feature>
<evidence type="ECO:0000313" key="4">
    <source>
        <dbReference type="EMBL" id="CAD8308942.1"/>
    </source>
</evidence>
<feature type="compositionally biased region" description="Gly residues" evidence="3">
    <location>
        <begin position="1"/>
        <end position="31"/>
    </location>
</feature>
<dbReference type="AlphaFoldDB" id="A0A7R9VZP5"/>
<evidence type="ECO:0000256" key="3">
    <source>
        <dbReference type="SAM" id="MobiDB-lite"/>
    </source>
</evidence>
<dbReference type="SUPFAM" id="SSF57798">
    <property type="entry name" value="Casein kinase II beta subunit"/>
    <property type="match status" value="1"/>
</dbReference>
<protein>
    <recommendedName>
        <fullName evidence="2">Casein kinase II subunit beta</fullName>
        <shortName evidence="2">CK II beta</shortName>
    </recommendedName>
</protein>
<dbReference type="GO" id="GO:0005956">
    <property type="term" value="C:protein kinase CK2 complex"/>
    <property type="evidence" value="ECO:0007669"/>
    <property type="project" value="UniProtKB-UniRule"/>
</dbReference>
<evidence type="ECO:0000256" key="2">
    <source>
        <dbReference type="RuleBase" id="RU361268"/>
    </source>
</evidence>
<feature type="region of interest" description="Disordered" evidence="3">
    <location>
        <begin position="1"/>
        <end position="61"/>
    </location>
</feature>
<organism evidence="4">
    <name type="scientific">Chlamydomonas euryale</name>
    <dbReference type="NCBI Taxonomy" id="1486919"/>
    <lineage>
        <taxon>Eukaryota</taxon>
        <taxon>Viridiplantae</taxon>
        <taxon>Chlorophyta</taxon>
        <taxon>core chlorophytes</taxon>
        <taxon>Chlorophyceae</taxon>
        <taxon>CS clade</taxon>
        <taxon>Chlamydomonadales</taxon>
        <taxon>Chlamydomonadaceae</taxon>
        <taxon>Chlamydomonas</taxon>
    </lineage>
</organism>
<dbReference type="FunFam" id="1.10.1820.10:FF:000005">
    <property type="entry name" value="Casein kinase II subunit beta"/>
    <property type="match status" value="1"/>
</dbReference>
<dbReference type="PANTHER" id="PTHR11740">
    <property type="entry name" value="CASEIN KINASE II SUBUNIT BETA"/>
    <property type="match status" value="1"/>
</dbReference>
<feature type="compositionally biased region" description="Acidic residues" evidence="3">
    <location>
        <begin position="43"/>
        <end position="61"/>
    </location>
</feature>
<reference evidence="4" key="1">
    <citation type="submission" date="2021-01" db="EMBL/GenBank/DDBJ databases">
        <authorList>
            <person name="Corre E."/>
            <person name="Pelletier E."/>
            <person name="Niang G."/>
            <person name="Scheremetjew M."/>
            <person name="Finn R."/>
            <person name="Kale V."/>
            <person name="Holt S."/>
            <person name="Cochrane G."/>
            <person name="Meng A."/>
            <person name="Brown T."/>
            <person name="Cohen L."/>
        </authorList>
    </citation>
    <scope>NUCLEOTIDE SEQUENCE</scope>
    <source>
        <strain evidence="4">CCMP219</strain>
    </source>
</reference>
<proteinExistence type="inferred from homology"/>
<dbReference type="InterPro" id="IPR016149">
    <property type="entry name" value="Casein_kin_II_reg-sub_N"/>
</dbReference>